<gene>
    <name evidence="3" type="ORF">GCM10009754_60780</name>
</gene>
<keyword evidence="1" id="KW-0472">Membrane</keyword>
<feature type="transmembrane region" description="Helical" evidence="1">
    <location>
        <begin position="143"/>
        <end position="165"/>
    </location>
</feature>
<reference evidence="3 4" key="1">
    <citation type="journal article" date="2019" name="Int. J. Syst. Evol. Microbiol.">
        <title>The Global Catalogue of Microorganisms (GCM) 10K type strain sequencing project: providing services to taxonomists for standard genome sequencing and annotation.</title>
        <authorList>
            <consortium name="The Broad Institute Genomics Platform"/>
            <consortium name="The Broad Institute Genome Sequencing Center for Infectious Disease"/>
            <person name="Wu L."/>
            <person name="Ma J."/>
        </authorList>
    </citation>
    <scope>NUCLEOTIDE SEQUENCE [LARGE SCALE GENOMIC DNA]</scope>
    <source>
        <strain evidence="3 4">JCM 14545</strain>
    </source>
</reference>
<accession>A0ABN2RZ12</accession>
<feature type="domain" description="CAAX prenyl protease 2/Lysostaphin resistance protein A-like" evidence="2">
    <location>
        <begin position="145"/>
        <end position="233"/>
    </location>
</feature>
<dbReference type="PANTHER" id="PTHR43592:SF15">
    <property type="entry name" value="CAAX AMINO TERMINAL PROTEASE FAMILY PROTEIN"/>
    <property type="match status" value="1"/>
</dbReference>
<evidence type="ECO:0000259" key="2">
    <source>
        <dbReference type="Pfam" id="PF02517"/>
    </source>
</evidence>
<dbReference type="Proteomes" id="UP001501116">
    <property type="component" value="Unassembled WGS sequence"/>
</dbReference>
<organism evidence="3 4">
    <name type="scientific">Amycolatopsis minnesotensis</name>
    <dbReference type="NCBI Taxonomy" id="337894"/>
    <lineage>
        <taxon>Bacteria</taxon>
        <taxon>Bacillati</taxon>
        <taxon>Actinomycetota</taxon>
        <taxon>Actinomycetes</taxon>
        <taxon>Pseudonocardiales</taxon>
        <taxon>Pseudonocardiaceae</taxon>
        <taxon>Amycolatopsis</taxon>
    </lineage>
</organism>
<dbReference type="InterPro" id="IPR003675">
    <property type="entry name" value="Rce1/LyrA-like_dom"/>
</dbReference>
<dbReference type="EMBL" id="BAAANN010000028">
    <property type="protein sequence ID" value="GAA1976867.1"/>
    <property type="molecule type" value="Genomic_DNA"/>
</dbReference>
<keyword evidence="1" id="KW-1133">Transmembrane helix</keyword>
<feature type="transmembrane region" description="Helical" evidence="1">
    <location>
        <begin position="103"/>
        <end position="123"/>
    </location>
</feature>
<dbReference type="RefSeq" id="WP_344426493.1">
    <property type="nucleotide sequence ID" value="NZ_BAAANN010000028.1"/>
</dbReference>
<dbReference type="PANTHER" id="PTHR43592">
    <property type="entry name" value="CAAX AMINO TERMINAL PROTEASE"/>
    <property type="match status" value="1"/>
</dbReference>
<feature type="transmembrane region" description="Helical" evidence="1">
    <location>
        <begin position="12"/>
        <end position="40"/>
    </location>
</feature>
<name>A0ABN2RZ12_9PSEU</name>
<comment type="caution">
    <text evidence="3">The sequence shown here is derived from an EMBL/GenBank/DDBJ whole genome shotgun (WGS) entry which is preliminary data.</text>
</comment>
<sequence>MDEGQEPPARAALVLGAHWGFLAFFGGLGGYYLVTILLAILMPGEFGGFDPTDLPDGGPLVLLAFLPTLVLGLGPAIGSWLWGRGLRAEFGVLPTLRDLKVGLACGVVALVAGYLASLVLLSFDGDGRGQDDPVTELGDGSALGWRVLAAVIVVFAAPLGEELLIRGALWNALARYRIPEWTVVVLTAVVFAQLHGEPDRTVVLLVQGVAIGMARSVTGRCGASLVAHAANNLPPAVLLFVGG</sequence>
<proteinExistence type="predicted"/>
<keyword evidence="4" id="KW-1185">Reference proteome</keyword>
<protein>
    <submittedName>
        <fullName evidence="3">Type II CAAX endopeptidase family protein</fullName>
    </submittedName>
</protein>
<evidence type="ECO:0000313" key="3">
    <source>
        <dbReference type="EMBL" id="GAA1976867.1"/>
    </source>
</evidence>
<keyword evidence="1" id="KW-0812">Transmembrane</keyword>
<dbReference type="Pfam" id="PF02517">
    <property type="entry name" value="Rce1-like"/>
    <property type="match status" value="1"/>
</dbReference>
<evidence type="ECO:0000256" key="1">
    <source>
        <dbReference type="SAM" id="Phobius"/>
    </source>
</evidence>
<evidence type="ECO:0000313" key="4">
    <source>
        <dbReference type="Proteomes" id="UP001501116"/>
    </source>
</evidence>
<feature type="transmembrane region" description="Helical" evidence="1">
    <location>
        <begin position="60"/>
        <end position="82"/>
    </location>
</feature>